<dbReference type="SUPFAM" id="SSF54427">
    <property type="entry name" value="NTF2-like"/>
    <property type="match status" value="1"/>
</dbReference>
<dbReference type="AlphaFoldDB" id="A0A069PLM0"/>
<name>A0A069PLM0_9BURK</name>
<keyword evidence="8" id="KW-1185">Reference proteome</keyword>
<dbReference type="InterPro" id="IPR035658">
    <property type="entry name" value="TrbF"/>
</dbReference>
<keyword evidence="3 5" id="KW-1133">Transmembrane helix</keyword>
<accession>A0A069PLM0</accession>
<dbReference type="InterPro" id="IPR007430">
    <property type="entry name" value="VirB8"/>
</dbReference>
<evidence type="ECO:0000313" key="7">
    <source>
        <dbReference type="EMBL" id="KDR40814.1"/>
    </source>
</evidence>
<evidence type="ECO:0000256" key="4">
    <source>
        <dbReference type="ARBA" id="ARBA00023136"/>
    </source>
</evidence>
<comment type="subcellular location">
    <subcellularLocation>
        <location evidence="1">Membrane</location>
        <topology evidence="1">Single-pass membrane protein</topology>
    </subcellularLocation>
</comment>
<evidence type="ECO:0000256" key="3">
    <source>
        <dbReference type="ARBA" id="ARBA00022989"/>
    </source>
</evidence>
<evidence type="ECO:0000313" key="8">
    <source>
        <dbReference type="Proteomes" id="UP000027466"/>
    </source>
</evidence>
<feature type="domain" description="Bacterial virulence protein VirB8" evidence="6">
    <location>
        <begin position="27"/>
        <end position="230"/>
    </location>
</feature>
<dbReference type="RefSeq" id="WP_035941896.1">
    <property type="nucleotide sequence ID" value="NZ_CADFFX010000025.1"/>
</dbReference>
<proteinExistence type="predicted"/>
<keyword evidence="4 5" id="KW-0472">Membrane</keyword>
<dbReference type="InterPro" id="IPR032710">
    <property type="entry name" value="NTF2-like_dom_sf"/>
</dbReference>
<evidence type="ECO:0000256" key="1">
    <source>
        <dbReference type="ARBA" id="ARBA00004167"/>
    </source>
</evidence>
<dbReference type="Gene3D" id="3.10.450.230">
    <property type="entry name" value="VirB8 protein"/>
    <property type="match status" value="1"/>
</dbReference>
<dbReference type="GO" id="GO:0016020">
    <property type="term" value="C:membrane"/>
    <property type="evidence" value="ECO:0007669"/>
    <property type="project" value="UniProtKB-SubCell"/>
</dbReference>
<evidence type="ECO:0000256" key="5">
    <source>
        <dbReference type="SAM" id="Phobius"/>
    </source>
</evidence>
<keyword evidence="2 5" id="KW-0812">Transmembrane</keyword>
<evidence type="ECO:0000259" key="6">
    <source>
        <dbReference type="Pfam" id="PF04335"/>
    </source>
</evidence>
<dbReference type="Proteomes" id="UP000027466">
    <property type="component" value="Unassembled WGS sequence"/>
</dbReference>
<protein>
    <submittedName>
        <fullName evidence="7">Type VI secretion protein</fullName>
    </submittedName>
</protein>
<feature type="transmembrane region" description="Helical" evidence="5">
    <location>
        <begin position="42"/>
        <end position="59"/>
    </location>
</feature>
<dbReference type="EMBL" id="JFHC01000035">
    <property type="protein sequence ID" value="KDR40814.1"/>
    <property type="molecule type" value="Genomic_DNA"/>
</dbReference>
<sequence length="234" mass="25843">MRLFKNKRRAALSPAPGMYADEDPSKVIFETSTRLKLEANRWMLISFGLAFIAAGAVWTRQPPPSVTRVVGVSADVGGHPIVTELVAYKPDSQAIRTTVKDMAVRWFTIEPVLSDRLETSRMTANINSVKAQMIGAATGQFRDWLKNDAPFQAITANPKLIREVDVRNIALLEDSTVLVEFTTTTSQAGSVGKPEVKQFALTLRYQIVAPSADQALTANPFGIYIPFFRLERTA</sequence>
<dbReference type="Pfam" id="PF04335">
    <property type="entry name" value="VirB8"/>
    <property type="match status" value="1"/>
</dbReference>
<dbReference type="CDD" id="cd16425">
    <property type="entry name" value="TrbF"/>
    <property type="match status" value="1"/>
</dbReference>
<comment type="caution">
    <text evidence="7">The sequence shown here is derived from an EMBL/GenBank/DDBJ whole genome shotgun (WGS) entry which is preliminary data.</text>
</comment>
<reference evidence="7 8" key="1">
    <citation type="submission" date="2014-03" db="EMBL/GenBank/DDBJ databases">
        <title>Draft Genome Sequences of Four Burkholderia Strains.</title>
        <authorList>
            <person name="Liu X.Y."/>
            <person name="Li C.X."/>
            <person name="Xu J.H."/>
        </authorList>
    </citation>
    <scope>NUCLEOTIDE SEQUENCE [LARGE SCALE GENOMIC DNA]</scope>
    <source>
        <strain evidence="7 8">DSM 50014</strain>
    </source>
</reference>
<evidence type="ECO:0000256" key="2">
    <source>
        <dbReference type="ARBA" id="ARBA00022692"/>
    </source>
</evidence>
<gene>
    <name evidence="7" type="ORF">BG61_22760</name>
</gene>
<organism evidence="7 8">
    <name type="scientific">Caballeronia glathei</name>
    <dbReference type="NCBI Taxonomy" id="60547"/>
    <lineage>
        <taxon>Bacteria</taxon>
        <taxon>Pseudomonadati</taxon>
        <taxon>Pseudomonadota</taxon>
        <taxon>Betaproteobacteria</taxon>
        <taxon>Burkholderiales</taxon>
        <taxon>Burkholderiaceae</taxon>
        <taxon>Caballeronia</taxon>
    </lineage>
</organism>